<evidence type="ECO:0000313" key="1">
    <source>
        <dbReference type="EMBL" id="GGS67826.1"/>
    </source>
</evidence>
<comment type="caution">
    <text evidence="1">The sequence shown here is derived from an EMBL/GenBank/DDBJ whole genome shotgun (WGS) entry which is preliminary data.</text>
</comment>
<gene>
    <name evidence="1" type="ORF">GCM10010253_48480</name>
</gene>
<dbReference type="EMBL" id="BMSZ01000014">
    <property type="protein sequence ID" value="GGS67826.1"/>
    <property type="molecule type" value="Genomic_DNA"/>
</dbReference>
<accession>A0ABQ2TIJ2</accession>
<keyword evidence="2" id="KW-1185">Reference proteome</keyword>
<name>A0ABQ2TIJ2_STRBA</name>
<dbReference type="Proteomes" id="UP000659767">
    <property type="component" value="Unassembled WGS sequence"/>
</dbReference>
<organism evidence="1 2">
    <name type="scientific">Streptomyces badius</name>
    <dbReference type="NCBI Taxonomy" id="1941"/>
    <lineage>
        <taxon>Bacteria</taxon>
        <taxon>Bacillati</taxon>
        <taxon>Actinomycetota</taxon>
        <taxon>Actinomycetes</taxon>
        <taxon>Kitasatosporales</taxon>
        <taxon>Streptomycetaceae</taxon>
        <taxon>Streptomyces</taxon>
    </lineage>
</organism>
<evidence type="ECO:0008006" key="3">
    <source>
        <dbReference type="Google" id="ProtNLM"/>
    </source>
</evidence>
<reference evidence="2" key="1">
    <citation type="journal article" date="2019" name="Int. J. Syst. Evol. Microbiol.">
        <title>The Global Catalogue of Microorganisms (GCM) 10K type strain sequencing project: providing services to taxonomists for standard genome sequencing and annotation.</title>
        <authorList>
            <consortium name="The Broad Institute Genomics Platform"/>
            <consortium name="The Broad Institute Genome Sequencing Center for Infectious Disease"/>
            <person name="Wu L."/>
            <person name="Ma J."/>
        </authorList>
    </citation>
    <scope>NUCLEOTIDE SEQUENCE [LARGE SCALE GENOMIC DNA]</scope>
    <source>
        <strain evidence="2">JCM 4350</strain>
    </source>
</reference>
<sequence>MHGAPSTCTVVHGLLRTLVTVRVGRNAERMELKNSPDPVPFCPSWIPASGHALRHVGIHFDAVRAIGLLGEEIAYEVMQFTDFQAGPIVRSGIGERSMYFLLAPGTAAEHRWPPGVEAMSRSARGDAFVGVPALGGGTWPLDWRSRPTVQDPFVDGALLHEMAWLRAGCAVGE</sequence>
<proteinExistence type="predicted"/>
<evidence type="ECO:0000313" key="2">
    <source>
        <dbReference type="Proteomes" id="UP000659767"/>
    </source>
</evidence>
<protein>
    <recommendedName>
        <fullName evidence="3">DNA primase/polymerase bifunctional N-terminal domain-containing protein</fullName>
    </recommendedName>
</protein>